<protein>
    <submittedName>
        <fullName evidence="1">Peptidase S8 subtilisin-related protein</fullName>
        <ecNumber evidence="1">3.4.14.10</ecNumber>
    </submittedName>
</protein>
<dbReference type="EC" id="3.4.14.10" evidence="1"/>
<sequence>MLTSLLRSKEKALNSIIYSYKHGFSRFAATLTVSQAKQLSANSSLVALPMSND</sequence>
<keyword evidence="1" id="KW-0378">Hydrolase</keyword>
<accession>A0ACB7TYG5</accession>
<dbReference type="Proteomes" id="UP000827976">
    <property type="component" value="Chromosome 19"/>
</dbReference>
<dbReference type="EMBL" id="CM037029">
    <property type="protein sequence ID" value="KAH7653085.1"/>
    <property type="molecule type" value="Genomic_DNA"/>
</dbReference>
<evidence type="ECO:0000313" key="2">
    <source>
        <dbReference type="Proteomes" id="UP000827976"/>
    </source>
</evidence>
<gene>
    <name evidence="1" type="ORF">IHE45_19G059800</name>
</gene>
<comment type="caution">
    <text evidence="1">The sequence shown here is derived from an EMBL/GenBank/DDBJ whole genome shotgun (WGS) entry which is preliminary data.</text>
</comment>
<evidence type="ECO:0000313" key="1">
    <source>
        <dbReference type="EMBL" id="KAH7653085.1"/>
    </source>
</evidence>
<keyword evidence="2" id="KW-1185">Reference proteome</keyword>
<proteinExistence type="predicted"/>
<name>A0ACB7TYG5_DIOAL</name>
<organism evidence="1 2">
    <name type="scientific">Dioscorea alata</name>
    <name type="common">Purple yam</name>
    <dbReference type="NCBI Taxonomy" id="55571"/>
    <lineage>
        <taxon>Eukaryota</taxon>
        <taxon>Viridiplantae</taxon>
        <taxon>Streptophyta</taxon>
        <taxon>Embryophyta</taxon>
        <taxon>Tracheophyta</taxon>
        <taxon>Spermatophyta</taxon>
        <taxon>Magnoliopsida</taxon>
        <taxon>Liliopsida</taxon>
        <taxon>Dioscoreales</taxon>
        <taxon>Dioscoreaceae</taxon>
        <taxon>Dioscorea</taxon>
    </lineage>
</organism>
<reference evidence="2" key="1">
    <citation type="journal article" date="2022" name="Nat. Commun.">
        <title>Chromosome evolution and the genetic basis of agronomically important traits in greater yam.</title>
        <authorList>
            <person name="Bredeson J.V."/>
            <person name="Lyons J.B."/>
            <person name="Oniyinde I.O."/>
            <person name="Okereke N.R."/>
            <person name="Kolade O."/>
            <person name="Nnabue I."/>
            <person name="Nwadili C.O."/>
            <person name="Hribova E."/>
            <person name="Parker M."/>
            <person name="Nwogha J."/>
            <person name="Shu S."/>
            <person name="Carlson J."/>
            <person name="Kariba R."/>
            <person name="Muthemba S."/>
            <person name="Knop K."/>
            <person name="Barton G.J."/>
            <person name="Sherwood A.V."/>
            <person name="Lopez-Montes A."/>
            <person name="Asiedu R."/>
            <person name="Jamnadass R."/>
            <person name="Muchugi A."/>
            <person name="Goodstein D."/>
            <person name="Egesi C.N."/>
            <person name="Featherston J."/>
            <person name="Asfaw A."/>
            <person name="Simpson G.G."/>
            <person name="Dolezel J."/>
            <person name="Hendre P.S."/>
            <person name="Van Deynze A."/>
            <person name="Kumar P.L."/>
            <person name="Obidiegwu J.E."/>
            <person name="Bhattacharjee R."/>
            <person name="Rokhsar D.S."/>
        </authorList>
    </citation>
    <scope>NUCLEOTIDE SEQUENCE [LARGE SCALE GENOMIC DNA]</scope>
    <source>
        <strain evidence="2">cv. TDa95/00328</strain>
    </source>
</reference>